<feature type="compositionally biased region" description="Polar residues" evidence="1">
    <location>
        <begin position="1"/>
        <end position="11"/>
    </location>
</feature>
<dbReference type="AlphaFoldDB" id="A0A9P6FRA5"/>
<comment type="caution">
    <text evidence="3">The sequence shown here is derived from an EMBL/GenBank/DDBJ whole genome shotgun (WGS) entry which is preliminary data.</text>
</comment>
<dbReference type="Proteomes" id="UP000780801">
    <property type="component" value="Unassembled WGS sequence"/>
</dbReference>
<protein>
    <recommendedName>
        <fullName evidence="2">Sphingolipid delta4-desaturase N-terminal domain-containing protein</fullName>
    </recommendedName>
</protein>
<feature type="domain" description="Sphingolipid delta4-desaturase N-terminal" evidence="2">
    <location>
        <begin position="57"/>
        <end position="78"/>
    </location>
</feature>
<feature type="non-terminal residue" evidence="3">
    <location>
        <position position="78"/>
    </location>
</feature>
<evidence type="ECO:0000256" key="1">
    <source>
        <dbReference type="SAM" id="MobiDB-lite"/>
    </source>
</evidence>
<sequence length="78" mass="9068">MTASSSASPTVHQREKYLSQLPLKDKTTVDHRFPLYLGDWIKSDPSKDDDIAMDDMDEPHMKRKLAILKKHPEIENLY</sequence>
<keyword evidence="4" id="KW-1185">Reference proteome</keyword>
<feature type="region of interest" description="Disordered" evidence="1">
    <location>
        <begin position="1"/>
        <end position="20"/>
    </location>
</feature>
<organism evidence="3 4">
    <name type="scientific">Lunasporangiospora selenospora</name>
    <dbReference type="NCBI Taxonomy" id="979761"/>
    <lineage>
        <taxon>Eukaryota</taxon>
        <taxon>Fungi</taxon>
        <taxon>Fungi incertae sedis</taxon>
        <taxon>Mucoromycota</taxon>
        <taxon>Mortierellomycotina</taxon>
        <taxon>Mortierellomycetes</taxon>
        <taxon>Mortierellales</taxon>
        <taxon>Mortierellaceae</taxon>
        <taxon>Lunasporangiospora</taxon>
    </lineage>
</organism>
<dbReference type="Pfam" id="PF08557">
    <property type="entry name" value="Lipid_DES"/>
    <property type="match status" value="1"/>
</dbReference>
<reference evidence="3" key="1">
    <citation type="journal article" date="2020" name="Fungal Divers.">
        <title>Resolving the Mortierellaceae phylogeny through synthesis of multi-gene phylogenetics and phylogenomics.</title>
        <authorList>
            <person name="Vandepol N."/>
            <person name="Liber J."/>
            <person name="Desiro A."/>
            <person name="Na H."/>
            <person name="Kennedy M."/>
            <person name="Barry K."/>
            <person name="Grigoriev I.V."/>
            <person name="Miller A.N."/>
            <person name="O'Donnell K."/>
            <person name="Stajich J.E."/>
            <person name="Bonito G."/>
        </authorList>
    </citation>
    <scope>NUCLEOTIDE SEQUENCE</scope>
    <source>
        <strain evidence="3">KOD1015</strain>
    </source>
</reference>
<evidence type="ECO:0000259" key="2">
    <source>
        <dbReference type="Pfam" id="PF08557"/>
    </source>
</evidence>
<proteinExistence type="predicted"/>
<dbReference type="InterPro" id="IPR013866">
    <property type="entry name" value="Sphingolipid_d4-desaturase_N"/>
</dbReference>
<gene>
    <name evidence="3" type="ORF">BGW38_002979</name>
</gene>
<evidence type="ECO:0000313" key="4">
    <source>
        <dbReference type="Proteomes" id="UP000780801"/>
    </source>
</evidence>
<dbReference type="EMBL" id="JAABOA010002091">
    <property type="protein sequence ID" value="KAF9580395.1"/>
    <property type="molecule type" value="Genomic_DNA"/>
</dbReference>
<dbReference type="OrthoDB" id="200948at2759"/>
<evidence type="ECO:0000313" key="3">
    <source>
        <dbReference type="EMBL" id="KAF9580395.1"/>
    </source>
</evidence>
<accession>A0A9P6FRA5</accession>
<name>A0A9P6FRA5_9FUNG</name>